<comment type="subcellular location">
    <subcellularLocation>
        <location evidence="1">Nucleus</location>
    </subcellularLocation>
</comment>
<gene>
    <name evidence="12" type="primary">LOC109718320</name>
</gene>
<name>A0A6P5FUW2_ANACO</name>
<reference evidence="11" key="1">
    <citation type="journal article" date="2015" name="Nat. Genet.">
        <title>The pineapple genome and the evolution of CAM photosynthesis.</title>
        <authorList>
            <person name="Ming R."/>
            <person name="VanBuren R."/>
            <person name="Wai C.M."/>
            <person name="Tang H."/>
            <person name="Schatz M.C."/>
            <person name="Bowers J.E."/>
            <person name="Lyons E."/>
            <person name="Wang M.L."/>
            <person name="Chen J."/>
            <person name="Biggers E."/>
            <person name="Zhang J."/>
            <person name="Huang L."/>
            <person name="Zhang L."/>
            <person name="Miao W."/>
            <person name="Zhang J."/>
            <person name="Ye Z."/>
            <person name="Miao C."/>
            <person name="Lin Z."/>
            <person name="Wang H."/>
            <person name="Zhou H."/>
            <person name="Yim W.C."/>
            <person name="Priest H.D."/>
            <person name="Zheng C."/>
            <person name="Woodhouse M."/>
            <person name="Edger P.P."/>
            <person name="Guyot R."/>
            <person name="Guo H.B."/>
            <person name="Guo H."/>
            <person name="Zheng G."/>
            <person name="Singh R."/>
            <person name="Sharma A."/>
            <person name="Min X."/>
            <person name="Zheng Y."/>
            <person name="Lee H."/>
            <person name="Gurtowski J."/>
            <person name="Sedlazeck F.J."/>
            <person name="Harkess A."/>
            <person name="McKain M.R."/>
            <person name="Liao Z."/>
            <person name="Fang J."/>
            <person name="Liu J."/>
            <person name="Zhang X."/>
            <person name="Zhang Q."/>
            <person name="Hu W."/>
            <person name="Qin Y."/>
            <person name="Wang K."/>
            <person name="Chen L.Y."/>
            <person name="Shirley N."/>
            <person name="Lin Y.R."/>
            <person name="Liu L.Y."/>
            <person name="Hernandez A.G."/>
            <person name="Wright C.L."/>
            <person name="Bulone V."/>
            <person name="Tuskan G.A."/>
            <person name="Heath K."/>
            <person name="Zee F."/>
            <person name="Moore P.H."/>
            <person name="Sunkar R."/>
            <person name="Leebens-Mack J.H."/>
            <person name="Mockler T."/>
            <person name="Bennetzen J.L."/>
            <person name="Freeling M."/>
            <person name="Sankoff D."/>
            <person name="Paterson A.H."/>
            <person name="Zhu X."/>
            <person name="Yang X."/>
            <person name="Smith J.A."/>
            <person name="Cushman J.C."/>
            <person name="Paull R.E."/>
            <person name="Yu Q."/>
        </authorList>
    </citation>
    <scope>NUCLEOTIDE SEQUENCE [LARGE SCALE GENOMIC DNA]</scope>
    <source>
        <strain evidence="11">cv. F153</strain>
    </source>
</reference>
<feature type="compositionally biased region" description="Basic and acidic residues" evidence="7">
    <location>
        <begin position="735"/>
        <end position="771"/>
    </location>
</feature>
<dbReference type="Pfam" id="PF00098">
    <property type="entry name" value="zf-CCHC"/>
    <property type="match status" value="1"/>
</dbReference>
<evidence type="ECO:0000256" key="4">
    <source>
        <dbReference type="ARBA" id="ARBA00022833"/>
    </source>
</evidence>
<feature type="domain" description="CCHC-type" evidence="9">
    <location>
        <begin position="441"/>
        <end position="455"/>
    </location>
</feature>
<feature type="compositionally biased region" description="Basic and acidic residues" evidence="7">
    <location>
        <begin position="582"/>
        <end position="598"/>
    </location>
</feature>
<feature type="region of interest" description="Disordered" evidence="7">
    <location>
        <begin position="550"/>
        <end position="771"/>
    </location>
</feature>
<evidence type="ECO:0000259" key="8">
    <source>
        <dbReference type="PROSITE" id="PS50089"/>
    </source>
</evidence>
<proteinExistence type="predicted"/>
<dbReference type="PROSITE" id="PS00518">
    <property type="entry name" value="ZF_RING_1"/>
    <property type="match status" value="1"/>
</dbReference>
<feature type="region of interest" description="Disordered" evidence="7">
    <location>
        <begin position="776"/>
        <end position="795"/>
    </location>
</feature>
<dbReference type="InterPro" id="IPR013083">
    <property type="entry name" value="Znf_RING/FYVE/PHD"/>
</dbReference>
<evidence type="ECO:0000256" key="1">
    <source>
        <dbReference type="ARBA" id="ARBA00004123"/>
    </source>
</evidence>
<dbReference type="GO" id="GO:0016567">
    <property type="term" value="P:protein ubiquitination"/>
    <property type="evidence" value="ECO:0007669"/>
    <property type="project" value="InterPro"/>
</dbReference>
<feature type="compositionally biased region" description="Basic and acidic residues" evidence="7">
    <location>
        <begin position="608"/>
        <end position="623"/>
    </location>
</feature>
<sequence>MAVRFKFRSSAASDTVDLGGAASISVRDLRSQILRLTNPRLSRDFDLLISDPLSNRPYDDEELQIPAGSEVIIKRVPTGRSASSNVDLVEGHELSPSEKIDVDKFDDFRNDLNPLCEALLPQTHADIVSSDSNSDEKIAADPRCSEISISRHQNIKGSDLGEAQSKEIVGGNCSNLSNMEEDKMETQMTSKIEEHKTLDEGIAKCSAIMLNIDPPMELRCSLCSTIYKEAVMIPCCQHSFCDKCIRCSLVEIRKCPKCSSTKCTVEDLLPNLSLRQAIEHFLEAQKAIDGSENLMPKYAPDGESGIQAKEPSYAVSIRQQELQVPYSPAATGKGSNQIVAVSIPEKKRAVGISIRLGADKSVNANQINLGTMHDENSQADKCKQMAGFQERGNSAKLPQNLPHKVEANFPIHQRKGLGINAPDGSGAIVPPIKPRKGERNCYMCGSPDHLIRDCPVASNTYPGDVAFPGQISAYGPPFWCGSPFPNFQPYASMYAPPGIMPYDSRVLPGAHAALPSYMPPLYGGMSAPYSFMRTGGFPYPVFDGSSGPFTHADFRDPHGGEQHHKIRNEGTEREFDYDDRSEDYHPGEIRRETYEQKHQSGKQASKTFSDDDKQRVLKKHQQDEYYSPAHQKSYNTSDEDIHGSIDKKHGNHSYPSTSGRDRRSYCSEKSISEVHNSSEYSTKHGRERSKHHNRSGSKKHGENKGKGESGFSKKSHRRSEKERTDHKKQRHKYRNHSDSLDETDFSKDHGKTSEEKEVKESSTGEWFENDRWEMADGGLEDDYGEEYYRKRKRTR</sequence>
<dbReference type="GeneID" id="109718320"/>
<evidence type="ECO:0000256" key="7">
    <source>
        <dbReference type="SAM" id="MobiDB-lite"/>
    </source>
</evidence>
<feature type="domain" description="RING-type" evidence="8">
    <location>
        <begin position="220"/>
        <end position="259"/>
    </location>
</feature>
<keyword evidence="11" id="KW-1185">Reference proteome</keyword>
<evidence type="ECO:0000256" key="3">
    <source>
        <dbReference type="ARBA" id="ARBA00022771"/>
    </source>
</evidence>
<evidence type="ECO:0000313" key="12">
    <source>
        <dbReference type="RefSeq" id="XP_020100086.1"/>
    </source>
</evidence>
<keyword evidence="3 6" id="KW-0863">Zinc-finger</keyword>
<dbReference type="GO" id="GO:0005634">
    <property type="term" value="C:nucleus"/>
    <property type="evidence" value="ECO:0007669"/>
    <property type="project" value="UniProtKB-SubCell"/>
</dbReference>
<evidence type="ECO:0000313" key="11">
    <source>
        <dbReference type="Proteomes" id="UP000515123"/>
    </source>
</evidence>
<dbReference type="Proteomes" id="UP000515123">
    <property type="component" value="Linkage group 12"/>
</dbReference>
<dbReference type="SMART" id="SM00343">
    <property type="entry name" value="ZnF_C2HC"/>
    <property type="match status" value="1"/>
</dbReference>
<dbReference type="PROSITE" id="PS50158">
    <property type="entry name" value="ZF_CCHC"/>
    <property type="match status" value="1"/>
</dbReference>
<dbReference type="InterPro" id="IPR001841">
    <property type="entry name" value="Znf_RING"/>
</dbReference>
<dbReference type="Gene3D" id="4.10.60.10">
    <property type="entry name" value="Zinc finger, CCHC-type"/>
    <property type="match status" value="1"/>
</dbReference>
<dbReference type="GO" id="GO:0006511">
    <property type="term" value="P:ubiquitin-dependent protein catabolic process"/>
    <property type="evidence" value="ECO:0007669"/>
    <property type="project" value="TreeGrafter"/>
</dbReference>
<dbReference type="InterPro" id="IPR017907">
    <property type="entry name" value="Znf_RING_CS"/>
</dbReference>
<evidence type="ECO:0000256" key="5">
    <source>
        <dbReference type="ARBA" id="ARBA00023242"/>
    </source>
</evidence>
<dbReference type="AlphaFoldDB" id="A0A6P5FUW2"/>
<organism evidence="11 12">
    <name type="scientific">Ananas comosus</name>
    <name type="common">Pineapple</name>
    <name type="synonym">Ananas ananas</name>
    <dbReference type="NCBI Taxonomy" id="4615"/>
    <lineage>
        <taxon>Eukaryota</taxon>
        <taxon>Viridiplantae</taxon>
        <taxon>Streptophyta</taxon>
        <taxon>Embryophyta</taxon>
        <taxon>Tracheophyta</taxon>
        <taxon>Spermatophyta</taxon>
        <taxon>Magnoliopsida</taxon>
        <taxon>Liliopsida</taxon>
        <taxon>Poales</taxon>
        <taxon>Bromeliaceae</taxon>
        <taxon>Bromelioideae</taxon>
        <taxon>Ananas</taxon>
    </lineage>
</organism>
<dbReference type="PANTHER" id="PTHR15439">
    <property type="entry name" value="RETINOBLASTOMA-BINDING PROTEIN 6"/>
    <property type="match status" value="1"/>
</dbReference>
<dbReference type="InterPro" id="IPR014891">
    <property type="entry name" value="DWNN_domain"/>
</dbReference>
<dbReference type="InterPro" id="IPR001878">
    <property type="entry name" value="Znf_CCHC"/>
</dbReference>
<feature type="compositionally biased region" description="Basic and acidic residues" evidence="7">
    <location>
        <begin position="552"/>
        <end position="574"/>
    </location>
</feature>
<dbReference type="Gene3D" id="3.30.40.10">
    <property type="entry name" value="Zinc/RING finger domain, C3HC4 (zinc finger)"/>
    <property type="match status" value="1"/>
</dbReference>
<dbReference type="InterPro" id="IPR033489">
    <property type="entry name" value="RBBP6"/>
</dbReference>
<feature type="compositionally biased region" description="Basic and acidic residues" evidence="7">
    <location>
        <begin position="659"/>
        <end position="672"/>
    </location>
</feature>
<feature type="compositionally biased region" description="Basic residues" evidence="7">
    <location>
        <begin position="683"/>
        <end position="698"/>
    </location>
</feature>
<feature type="compositionally biased region" description="Basic and acidic residues" evidence="7">
    <location>
        <begin position="639"/>
        <end position="648"/>
    </location>
</feature>
<dbReference type="RefSeq" id="XP_020100086.1">
    <property type="nucleotide sequence ID" value="XM_020244497.1"/>
</dbReference>
<evidence type="ECO:0000259" key="9">
    <source>
        <dbReference type="PROSITE" id="PS50158"/>
    </source>
</evidence>
<dbReference type="OrthoDB" id="656261at2759"/>
<dbReference type="Pfam" id="PF08783">
    <property type="entry name" value="DWNN"/>
    <property type="match status" value="1"/>
</dbReference>
<keyword evidence="2" id="KW-0479">Metal-binding</keyword>
<evidence type="ECO:0000256" key="6">
    <source>
        <dbReference type="PROSITE-ProRule" id="PRU00047"/>
    </source>
</evidence>
<dbReference type="PROSITE" id="PS50089">
    <property type="entry name" value="ZF_RING_2"/>
    <property type="match status" value="1"/>
</dbReference>
<dbReference type="GO" id="GO:0003676">
    <property type="term" value="F:nucleic acid binding"/>
    <property type="evidence" value="ECO:0007669"/>
    <property type="project" value="InterPro"/>
</dbReference>
<keyword evidence="4" id="KW-0862">Zinc</keyword>
<dbReference type="SUPFAM" id="SSF57850">
    <property type="entry name" value="RING/U-box"/>
    <property type="match status" value="1"/>
</dbReference>
<feature type="domain" description="DWNN" evidence="10">
    <location>
        <begin position="3"/>
        <end position="77"/>
    </location>
</feature>
<dbReference type="Gene3D" id="3.10.20.90">
    <property type="entry name" value="Phosphatidylinositol 3-kinase Catalytic Subunit, Chain A, domain 1"/>
    <property type="match status" value="1"/>
</dbReference>
<accession>A0A6P5FUW2</accession>
<dbReference type="PROSITE" id="PS51282">
    <property type="entry name" value="DWNN"/>
    <property type="match status" value="1"/>
</dbReference>
<dbReference type="SMART" id="SM01180">
    <property type="entry name" value="DWNN"/>
    <property type="match status" value="1"/>
</dbReference>
<protein>
    <submittedName>
        <fullName evidence="12">E3 ubiquitin-protein ligase RBBP6-like isoform X1</fullName>
    </submittedName>
</protein>
<dbReference type="CDD" id="cd16620">
    <property type="entry name" value="vRING-HC-C4C4_RBBP6"/>
    <property type="match status" value="1"/>
</dbReference>
<evidence type="ECO:0000256" key="2">
    <source>
        <dbReference type="ARBA" id="ARBA00022723"/>
    </source>
</evidence>
<dbReference type="PANTHER" id="PTHR15439:SF11">
    <property type="entry name" value="E3 UBIQUITIN LIGASE PQT3-LIKE ISOFORM X1"/>
    <property type="match status" value="1"/>
</dbReference>
<reference evidence="12" key="2">
    <citation type="submission" date="2025-08" db="UniProtKB">
        <authorList>
            <consortium name="RefSeq"/>
        </authorList>
    </citation>
    <scope>IDENTIFICATION</scope>
    <source>
        <tissue evidence="12">Leaf</tissue>
    </source>
</reference>
<evidence type="ECO:0000259" key="10">
    <source>
        <dbReference type="PROSITE" id="PS51282"/>
    </source>
</evidence>
<dbReference type="GO" id="GO:0008270">
    <property type="term" value="F:zinc ion binding"/>
    <property type="evidence" value="ECO:0007669"/>
    <property type="project" value="UniProtKB-KW"/>
</dbReference>
<dbReference type="GO" id="GO:0006397">
    <property type="term" value="P:mRNA processing"/>
    <property type="evidence" value="ECO:0007669"/>
    <property type="project" value="InterPro"/>
</dbReference>
<keyword evidence="5" id="KW-0539">Nucleus</keyword>
<dbReference type="GO" id="GO:0061630">
    <property type="term" value="F:ubiquitin protein ligase activity"/>
    <property type="evidence" value="ECO:0007669"/>
    <property type="project" value="InterPro"/>
</dbReference>